<feature type="compositionally biased region" description="Polar residues" evidence="1">
    <location>
        <begin position="341"/>
        <end position="350"/>
    </location>
</feature>
<feature type="compositionally biased region" description="Polar residues" evidence="1">
    <location>
        <begin position="105"/>
        <end position="115"/>
    </location>
</feature>
<feature type="compositionally biased region" description="Basic and acidic residues" evidence="1">
    <location>
        <begin position="18"/>
        <end position="34"/>
    </location>
</feature>
<dbReference type="VEuPathDB" id="ToxoDB:TGDOM2_269630"/>
<evidence type="ECO:0000259" key="2">
    <source>
        <dbReference type="PROSITE" id="PS51673"/>
    </source>
</evidence>
<feature type="compositionally biased region" description="Low complexity" evidence="1">
    <location>
        <begin position="78"/>
        <end position="92"/>
    </location>
</feature>
<dbReference type="PROSITE" id="PS51673">
    <property type="entry name" value="SUZ"/>
    <property type="match status" value="1"/>
</dbReference>
<gene>
    <name evidence="3" type="ORF">TGDOM2_269630</name>
</gene>
<name>A0A086KHL6_TOXGO</name>
<feature type="domain" description="SUZ" evidence="2">
    <location>
        <begin position="337"/>
        <end position="406"/>
    </location>
</feature>
<protein>
    <submittedName>
        <fullName evidence="3">SUZ domain protein</fullName>
    </submittedName>
</protein>
<feature type="compositionally biased region" description="Basic and acidic residues" evidence="1">
    <location>
        <begin position="199"/>
        <end position="217"/>
    </location>
</feature>
<evidence type="ECO:0000313" key="3">
    <source>
        <dbReference type="EMBL" id="KFG43884.1"/>
    </source>
</evidence>
<feature type="compositionally biased region" description="Polar residues" evidence="1">
    <location>
        <begin position="220"/>
        <end position="231"/>
    </location>
</feature>
<evidence type="ECO:0000313" key="4">
    <source>
        <dbReference type="Proteomes" id="UP000028837"/>
    </source>
</evidence>
<feature type="compositionally biased region" description="Basic and acidic residues" evidence="1">
    <location>
        <begin position="55"/>
        <end position="68"/>
    </location>
</feature>
<feature type="compositionally biased region" description="Polar residues" evidence="1">
    <location>
        <begin position="402"/>
        <end position="419"/>
    </location>
</feature>
<proteinExistence type="predicted"/>
<organism evidence="3 4">
    <name type="scientific">Toxoplasma gondii GAB2-2007-GAL-DOM2</name>
    <dbReference type="NCBI Taxonomy" id="1130820"/>
    <lineage>
        <taxon>Eukaryota</taxon>
        <taxon>Sar</taxon>
        <taxon>Alveolata</taxon>
        <taxon>Apicomplexa</taxon>
        <taxon>Conoidasida</taxon>
        <taxon>Coccidia</taxon>
        <taxon>Eucoccidiorida</taxon>
        <taxon>Eimeriorina</taxon>
        <taxon>Sarcocystidae</taxon>
        <taxon>Toxoplasma</taxon>
    </lineage>
</organism>
<dbReference type="InterPro" id="IPR024771">
    <property type="entry name" value="SUZ"/>
</dbReference>
<feature type="region of interest" description="Disordered" evidence="1">
    <location>
        <begin position="1"/>
        <end position="285"/>
    </location>
</feature>
<feature type="compositionally biased region" description="Basic and acidic residues" evidence="1">
    <location>
        <begin position="351"/>
        <end position="364"/>
    </location>
</feature>
<feature type="compositionally biased region" description="Low complexity" evidence="1">
    <location>
        <begin position="116"/>
        <end position="127"/>
    </location>
</feature>
<feature type="compositionally biased region" description="Basic and acidic residues" evidence="1">
    <location>
        <begin position="164"/>
        <end position="178"/>
    </location>
</feature>
<comment type="caution">
    <text evidence="3">The sequence shown here is derived from an EMBL/GenBank/DDBJ whole genome shotgun (WGS) entry which is preliminary data.</text>
</comment>
<evidence type="ECO:0000256" key="1">
    <source>
        <dbReference type="SAM" id="MobiDB-lite"/>
    </source>
</evidence>
<dbReference type="AlphaFoldDB" id="A0A086KHL6"/>
<reference evidence="3 4" key="1">
    <citation type="submission" date="2014-02" db="EMBL/GenBank/DDBJ databases">
        <authorList>
            <person name="Sibley D."/>
            <person name="Venepally P."/>
            <person name="Karamycheva S."/>
            <person name="Hadjithomas M."/>
            <person name="Khan A."/>
            <person name="Brunk B."/>
            <person name="Roos D."/>
            <person name="Caler E."/>
            <person name="Lorenzi H."/>
        </authorList>
    </citation>
    <scope>NUCLEOTIDE SEQUENCE [LARGE SCALE GENOMIC DNA]</scope>
    <source>
        <strain evidence="3 4">GAB2-2007-GAL-DOM2</strain>
    </source>
</reference>
<dbReference type="Proteomes" id="UP000028837">
    <property type="component" value="Unassembled WGS sequence"/>
</dbReference>
<feature type="region of interest" description="Disordered" evidence="1">
    <location>
        <begin position="544"/>
        <end position="577"/>
    </location>
</feature>
<dbReference type="Pfam" id="PF12752">
    <property type="entry name" value="SUZ"/>
    <property type="match status" value="1"/>
</dbReference>
<sequence length="577" mass="61543">MTCLDPSEEPHALAFSHASEESETHVLKAADQHAPRSSPSVVFTSPAGGSPRSAGEGHAETAQDKDRPSVPPLRGVWASRAARQDQAASLSAETKREDADAEAESANQPQAETEGSSTTVAAASLLSPPEACGSPGEPCSQREATETEVPPSFLTPLPSEIEEPGERGQEACRTEEAGKAPTVEADAREAGGSESPHGSPDDERREGRSSEQGEREPSSFQEDQGALSTASRTEKLAYESKLAGVSGPNNEAGEASPASPPPPSPSSPLPYLTSARPSVSGSSKVAVVGAKTLHEQAGKEGDGTKPKKLILLRRGDVAPGPCSFSVSVMKKGDNNDFAPEISTSNGQTDGARNEGTLRRVKQPEDQTENEGTGVTRPPRVEGTGKSLEEREREYNELRARIFSTSQRESPSASPGTSSPIRARLPRKNLTRSYQDHFDPEFMRSVIPPPGAFHLPPGYVPDGRHAGFAWGTSPLPQHRPRVQEAQGLPCLPCEVRDRGLVARSIRSGRRRSYLRSGAAFQGGGDGPARWSADMEVRRTWDLRVDRRGFATGETRAQTEGLETPGSRPESLEEQKPAQ</sequence>
<dbReference type="OrthoDB" id="10402029at2759"/>
<feature type="compositionally biased region" description="Basic and acidic residues" evidence="1">
    <location>
        <begin position="386"/>
        <end position="399"/>
    </location>
</feature>
<feature type="compositionally biased region" description="Basic and acidic residues" evidence="1">
    <location>
        <begin position="568"/>
        <end position="577"/>
    </location>
</feature>
<feature type="region of interest" description="Disordered" evidence="1">
    <location>
        <begin position="331"/>
        <end position="427"/>
    </location>
</feature>
<dbReference type="EMBL" id="AHZU02000474">
    <property type="protein sequence ID" value="KFG43884.1"/>
    <property type="molecule type" value="Genomic_DNA"/>
</dbReference>
<accession>A0A086KHL6</accession>
<feature type="compositionally biased region" description="Pro residues" evidence="1">
    <location>
        <begin position="258"/>
        <end position="268"/>
    </location>
</feature>